<comment type="caution">
    <text evidence="2">The sequence shown here is derived from an EMBL/GenBank/DDBJ whole genome shotgun (WGS) entry which is preliminary data.</text>
</comment>
<sequence length="197" mass="20222">MSLANLSRIARAEGDPKVLQTGRSSLPTADRVARSLGWFSIALGLTELFAPGAIARTLGLDGRKGLVRAYGAREIGAGVVSLSTERSLGLWSRVAGDALDLATLAPALGRDNPKRRAAALAFTLVAGVALIDVVAAGSATAVHARAPNRRRNYRDRSGFPQGVAAARGAAAALRAHDDLATARRLPAGSEAKAPAVG</sequence>
<evidence type="ECO:0008006" key="4">
    <source>
        <dbReference type="Google" id="ProtNLM"/>
    </source>
</evidence>
<protein>
    <recommendedName>
        <fullName evidence="4">Cyclase dehydrase</fullName>
    </recommendedName>
</protein>
<feature type="transmembrane region" description="Helical" evidence="1">
    <location>
        <begin position="117"/>
        <end position="142"/>
    </location>
</feature>
<name>A0A366FGY5_9HYPH</name>
<keyword evidence="1" id="KW-1133">Transmembrane helix</keyword>
<dbReference type="EMBL" id="QNRK01000011">
    <property type="protein sequence ID" value="RBP13867.1"/>
    <property type="molecule type" value="Genomic_DNA"/>
</dbReference>
<evidence type="ECO:0000313" key="3">
    <source>
        <dbReference type="Proteomes" id="UP000253529"/>
    </source>
</evidence>
<organism evidence="2 3">
    <name type="scientific">Roseiarcus fermentans</name>
    <dbReference type="NCBI Taxonomy" id="1473586"/>
    <lineage>
        <taxon>Bacteria</taxon>
        <taxon>Pseudomonadati</taxon>
        <taxon>Pseudomonadota</taxon>
        <taxon>Alphaproteobacteria</taxon>
        <taxon>Hyphomicrobiales</taxon>
        <taxon>Roseiarcaceae</taxon>
        <taxon>Roseiarcus</taxon>
    </lineage>
</organism>
<keyword evidence="1" id="KW-0812">Transmembrane</keyword>
<dbReference type="AlphaFoldDB" id="A0A366FGY5"/>
<proteinExistence type="predicted"/>
<reference evidence="2 3" key="1">
    <citation type="submission" date="2018-06" db="EMBL/GenBank/DDBJ databases">
        <title>Genomic Encyclopedia of Type Strains, Phase IV (KMG-IV): sequencing the most valuable type-strain genomes for metagenomic binning, comparative biology and taxonomic classification.</title>
        <authorList>
            <person name="Goeker M."/>
        </authorList>
    </citation>
    <scope>NUCLEOTIDE SEQUENCE [LARGE SCALE GENOMIC DNA]</scope>
    <source>
        <strain evidence="2 3">DSM 24875</strain>
    </source>
</reference>
<keyword evidence="3" id="KW-1185">Reference proteome</keyword>
<keyword evidence="1" id="KW-0472">Membrane</keyword>
<accession>A0A366FGY5</accession>
<evidence type="ECO:0000313" key="2">
    <source>
        <dbReference type="EMBL" id="RBP13867.1"/>
    </source>
</evidence>
<gene>
    <name evidence="2" type="ORF">DFR50_111129</name>
</gene>
<evidence type="ECO:0000256" key="1">
    <source>
        <dbReference type="SAM" id="Phobius"/>
    </source>
</evidence>
<dbReference type="OrthoDB" id="6166765at2"/>
<dbReference type="Proteomes" id="UP000253529">
    <property type="component" value="Unassembled WGS sequence"/>
</dbReference>
<dbReference type="RefSeq" id="WP_113889412.1">
    <property type="nucleotide sequence ID" value="NZ_QNRK01000011.1"/>
</dbReference>